<sequence>MTAEELDKAFLESVERVNNHTDPFPADLLLRLYAYYKRANDNKDDPNSKKPLINAFKANALFQNKDLTPEEAKKAYIDAVNTYFLYRK</sequence>
<dbReference type="SUPFAM" id="SSF47027">
    <property type="entry name" value="Acyl-CoA binding protein"/>
    <property type="match status" value="1"/>
</dbReference>
<protein>
    <recommendedName>
        <fullName evidence="1">ACB domain-containing protein</fullName>
    </recommendedName>
</protein>
<evidence type="ECO:0000259" key="1">
    <source>
        <dbReference type="PROSITE" id="PS51228"/>
    </source>
</evidence>
<dbReference type="InterPro" id="IPR000582">
    <property type="entry name" value="Acyl-CoA-binding_protein"/>
</dbReference>
<accession>A0A8J2V9Q9</accession>
<dbReference type="GO" id="GO:0000062">
    <property type="term" value="F:fatty-acyl-CoA binding"/>
    <property type="evidence" value="ECO:0007669"/>
    <property type="project" value="InterPro"/>
</dbReference>
<evidence type="ECO:0000313" key="2">
    <source>
        <dbReference type="EMBL" id="GGD88942.1"/>
    </source>
</evidence>
<dbReference type="Pfam" id="PF00887">
    <property type="entry name" value="ACBP"/>
    <property type="match status" value="1"/>
</dbReference>
<reference evidence="2" key="1">
    <citation type="journal article" date="2014" name="Int. J. Syst. Evol. Microbiol.">
        <title>Complete genome sequence of Corynebacterium casei LMG S-19264T (=DSM 44701T), isolated from a smear-ripened cheese.</title>
        <authorList>
            <consortium name="US DOE Joint Genome Institute (JGI-PGF)"/>
            <person name="Walter F."/>
            <person name="Albersmeier A."/>
            <person name="Kalinowski J."/>
            <person name="Ruckert C."/>
        </authorList>
    </citation>
    <scope>NUCLEOTIDE SEQUENCE</scope>
    <source>
        <strain evidence="2">CGMCC 1.12924</strain>
    </source>
</reference>
<dbReference type="Gene3D" id="1.20.80.10">
    <property type="match status" value="1"/>
</dbReference>
<keyword evidence="3" id="KW-1185">Reference proteome</keyword>
<dbReference type="PROSITE" id="PS51228">
    <property type="entry name" value="ACB_2"/>
    <property type="match status" value="1"/>
</dbReference>
<proteinExistence type="predicted"/>
<gene>
    <name evidence="2" type="ORF">GCM10011312_11010</name>
</gene>
<evidence type="ECO:0000313" key="3">
    <source>
        <dbReference type="Proteomes" id="UP000652231"/>
    </source>
</evidence>
<dbReference type="Proteomes" id="UP000652231">
    <property type="component" value="Unassembled WGS sequence"/>
</dbReference>
<organism evidence="2 3">
    <name type="scientific">Planktosalinus lacus</name>
    <dbReference type="NCBI Taxonomy" id="1526573"/>
    <lineage>
        <taxon>Bacteria</taxon>
        <taxon>Pseudomonadati</taxon>
        <taxon>Bacteroidota</taxon>
        <taxon>Flavobacteriia</taxon>
        <taxon>Flavobacteriales</taxon>
        <taxon>Flavobacteriaceae</taxon>
        <taxon>Planktosalinus</taxon>
    </lineage>
</organism>
<dbReference type="AlphaFoldDB" id="A0A8J2V9Q9"/>
<feature type="domain" description="ACB" evidence="1">
    <location>
        <begin position="6"/>
        <end position="88"/>
    </location>
</feature>
<dbReference type="InterPro" id="IPR014352">
    <property type="entry name" value="FERM/acyl-CoA-bd_prot_sf"/>
</dbReference>
<dbReference type="RefSeq" id="WP_188440360.1">
    <property type="nucleotide sequence ID" value="NZ_BMGK01000004.1"/>
</dbReference>
<dbReference type="InterPro" id="IPR035984">
    <property type="entry name" value="Acyl-CoA-binding_sf"/>
</dbReference>
<name>A0A8J2V9Q9_9FLAO</name>
<comment type="caution">
    <text evidence="2">The sequence shown here is derived from an EMBL/GenBank/DDBJ whole genome shotgun (WGS) entry which is preliminary data.</text>
</comment>
<reference evidence="2" key="2">
    <citation type="submission" date="2020-09" db="EMBL/GenBank/DDBJ databases">
        <authorList>
            <person name="Sun Q."/>
            <person name="Zhou Y."/>
        </authorList>
    </citation>
    <scope>NUCLEOTIDE SEQUENCE</scope>
    <source>
        <strain evidence="2">CGMCC 1.12924</strain>
    </source>
</reference>
<dbReference type="EMBL" id="BMGK01000004">
    <property type="protein sequence ID" value="GGD88942.1"/>
    <property type="molecule type" value="Genomic_DNA"/>
</dbReference>